<dbReference type="InterPro" id="IPR036086">
    <property type="entry name" value="ParB/Sulfiredoxin_sf"/>
</dbReference>
<evidence type="ECO:0000256" key="2">
    <source>
        <dbReference type="SAM" id="SignalP"/>
    </source>
</evidence>
<accession>A0ABN8GSM7</accession>
<evidence type="ECO:0000313" key="6">
    <source>
        <dbReference type="Proteomes" id="UP000838686"/>
    </source>
</evidence>
<dbReference type="PANTHER" id="PTHR32305">
    <property type="match status" value="1"/>
</dbReference>
<reference evidence="5" key="1">
    <citation type="submission" date="2022-01" db="EMBL/GenBank/DDBJ databases">
        <authorList>
            <person name="Criscuolo A."/>
        </authorList>
    </citation>
    <scope>NUCLEOTIDE SEQUENCE</scope>
    <source>
        <strain evidence="5">CIP111893</strain>
    </source>
</reference>
<keyword evidence="6" id="KW-1185">Reference proteome</keyword>
<dbReference type="InterPro" id="IPR003115">
    <property type="entry name" value="ParB_N"/>
</dbReference>
<dbReference type="InterPro" id="IPR056823">
    <property type="entry name" value="TEN-like_YD-shell"/>
</dbReference>
<evidence type="ECO:0008006" key="7">
    <source>
        <dbReference type="Google" id="ProtNLM"/>
    </source>
</evidence>
<comment type="caution">
    <text evidence="5">The sequence shown here is derived from an EMBL/GenBank/DDBJ whole genome shotgun (WGS) entry which is preliminary data.</text>
</comment>
<dbReference type="Pfam" id="PF25023">
    <property type="entry name" value="TEN_YD-shell"/>
    <property type="match status" value="1"/>
</dbReference>
<evidence type="ECO:0000313" key="5">
    <source>
        <dbReference type="EMBL" id="CAH1212745.1"/>
    </source>
</evidence>
<proteinExistence type="predicted"/>
<keyword evidence="1" id="KW-0677">Repeat</keyword>
<dbReference type="InterPro" id="IPR022385">
    <property type="entry name" value="Rhs_assc_core"/>
</dbReference>
<dbReference type="PANTHER" id="PTHR32305:SF15">
    <property type="entry name" value="PROTEIN RHSA-RELATED"/>
    <property type="match status" value="1"/>
</dbReference>
<dbReference type="InterPro" id="IPR006530">
    <property type="entry name" value="YD"/>
</dbReference>
<dbReference type="InterPro" id="IPR050708">
    <property type="entry name" value="T6SS_VgrG/RHS"/>
</dbReference>
<feature type="domain" description="ParB-like N-terminal" evidence="3">
    <location>
        <begin position="1623"/>
        <end position="1684"/>
    </location>
</feature>
<gene>
    <name evidence="5" type="ORF">PAECIP111893_03594</name>
</gene>
<sequence length="1685" mass="189239">MRKLLIAMLVLSLLLQSINIASAGSKPTNKRTPDAKAYSVVPFENQPLRAEETSTIERIDPPIQLTNEDGVTILDQLPQVADAVYGDHSTVTGSVYGKNARMMTTMSNPTPPPGILSAISNLNMKNIQSPFQINAGAESISPVSGQLDLQETDLSLPGRNGLSFSLNRYYDSSAANVYDKELSFGLFCYCVLYYDATRYKETYNTNNGVTTRSYIDDGRFMMDYNHVPDSSTMTNSYYAMRWLNYIIRRAGQVAFANNWSQPDSNGIQTRTIQEIKTNHNSYMDARYYDFGNGYGGIVWTDVATNKPYQEQLYPLGTGWTWDIPYIKTEFGDKRFLNMGSKGTYEMVNNTLKGYPWKDLTVLTDTTVVVNQERSNVAIKSLDGIYQHFATDGRLIQISDAYNNTIQFKYSQDAKYGKVLTSITDAINNSITIAYADTSITLTQGDKVVRYDKGTQYRENPRPPFETLSNEYLTQVTDPLGRVTRYNYQEKSAKFSITGTTPTEKNPLLLLIKVTYPTGASTNYTYAGTVTNRLLGASASEQVYRMQSRKDVGNNREFNKLDFTYHSDIGSSAQDIASFGTTIQNGLKSTTFDYRKAYVDDSSTVYTKSIVETAGDEKRTATFQYDAARRITNPIVTTNTFSKAGTNATPTIERVSYDDYGNVLSQTNPLNVTTTFSYHPTTHLLAASTERVDANQTRNTTYERNAKGKVTAIIVTNQAGTKLAHSKFEQIDNYGNIGKTTILDDDRNMEYVMEYGYSGALPTKQTVQVTDSDGQPSTIENKLEYDSSTGWVTSFTNGNHQPGNNHRTTYQYDKLGRLTTVTNPDQSRMTASYNDVTNQVTVVDETGVTSIQKWDQLGRKMEEGIIDGGYRVVKQYDYDAWSRPLWEQNGSGHRTSYQYDAWNRVSRTTLPNGAYTTMGYDELNRTATSTDPLGIQSRTTADLLGREILSQINKGAGFQQLSSTQYDDMGNITFSTDAQHTTKYQYDAMGRMTAVTDPKNDTTSYAYSLAGFLKEIRYPDATTTQKRYDQLGRLVRQTDALGQFEKMYYDKNSNLTATVDQKGQIFYYHYNNRNFLTGKSGPNDNVTYTYDLSGRRKTMADSTGTTNYTYKGKTGELIEVQFPDTKRISYTYNQLGLRDTMTGPFGQVNVYTYDNLNRLKTVGSSTTAFEAEYDYYNNNLLKEIKQKNGNKSTFTYDGYSINTLIHTKANGSEINYFDYDYDGNGNITGQTVRQNGPLAAYGYSYDSLNRIATSSQFNETYTYNNRGNRIALKSDRMPDIPVGETNYTYDAWNRLTSVSKSGEGQVSYRYNGDGLLYERTENNTTVRYYYDGDQVIAEGIVANGNVTMKAEYTRGKGLIARQDSSGKQYYLHNGHGDVVELRNSTGDVSLNRYTYDMWGNPLTTVESVANPFRYSGELWDQSAGLQYLRARWYDPSVGRFISKDTYEGQIDNPLTMNLYTYVHNNPLIHVDPTGHLTFKAAWYISRGSQDYLINSAIDGVKAVFSPSTYKAVWNLSKEIYNGNISINAIIGAVGENLSEPFVYLGKYGEHVLNGKPTKDEAYAYGQNYAKALTVLQSVFAAGITLTPKVASAFKNSVNLLNSFKTIKANVSDLVKNPLDEFDYNRGNYNAKALKAAREYINENGTISSPIVVKILDDGTMQIVDGHHRWWAAKQSGLKKVPIKVEK</sequence>
<evidence type="ECO:0000259" key="3">
    <source>
        <dbReference type="Pfam" id="PF02195"/>
    </source>
</evidence>
<dbReference type="Gene3D" id="2.180.10.10">
    <property type="entry name" value="RHS repeat-associated core"/>
    <property type="match status" value="5"/>
</dbReference>
<evidence type="ECO:0000256" key="1">
    <source>
        <dbReference type="ARBA" id="ARBA00022737"/>
    </source>
</evidence>
<dbReference type="NCBIfam" id="TIGR03696">
    <property type="entry name" value="Rhs_assc_core"/>
    <property type="match status" value="1"/>
</dbReference>
<dbReference type="SUPFAM" id="SSF110849">
    <property type="entry name" value="ParB/Sulfiredoxin"/>
    <property type="match status" value="1"/>
</dbReference>
<dbReference type="Pfam" id="PF02195">
    <property type="entry name" value="ParB_N"/>
    <property type="match status" value="1"/>
</dbReference>
<name>A0ABN8GSM7_9BACL</name>
<feature type="signal peptide" evidence="2">
    <location>
        <begin position="1"/>
        <end position="23"/>
    </location>
</feature>
<feature type="domain" description="Teneurin-like YD-shell" evidence="4">
    <location>
        <begin position="1151"/>
        <end position="1465"/>
    </location>
</feature>
<feature type="chain" id="PRO_5046374210" description="RHS repeat-associated core domain-containing protein" evidence="2">
    <location>
        <begin position="24"/>
        <end position="1685"/>
    </location>
</feature>
<keyword evidence="2" id="KW-0732">Signal</keyword>
<dbReference type="Pfam" id="PF05593">
    <property type="entry name" value="RHS_repeat"/>
    <property type="match status" value="4"/>
</dbReference>
<evidence type="ECO:0000259" key="4">
    <source>
        <dbReference type="Pfam" id="PF25023"/>
    </source>
</evidence>
<dbReference type="CDD" id="cd16387">
    <property type="entry name" value="ParB_N_Srx"/>
    <property type="match status" value="1"/>
</dbReference>
<dbReference type="Gene3D" id="3.90.1530.10">
    <property type="entry name" value="Conserved hypothetical protein from pyrococcus furiosus pfu- 392566-001, ParB domain"/>
    <property type="match status" value="1"/>
</dbReference>
<dbReference type="EMBL" id="CAKMMF010000020">
    <property type="protein sequence ID" value="CAH1212745.1"/>
    <property type="molecule type" value="Genomic_DNA"/>
</dbReference>
<protein>
    <recommendedName>
        <fullName evidence="7">RHS repeat-associated core domain-containing protein</fullName>
    </recommendedName>
</protein>
<dbReference type="RefSeq" id="WP_236343970.1">
    <property type="nucleotide sequence ID" value="NZ_CAKMMF010000020.1"/>
</dbReference>
<dbReference type="NCBIfam" id="TIGR01643">
    <property type="entry name" value="YD_repeat_2x"/>
    <property type="match status" value="3"/>
</dbReference>
<organism evidence="5 6">
    <name type="scientific">Paenibacillus plantiphilus</name>
    <dbReference type="NCBI Taxonomy" id="2905650"/>
    <lineage>
        <taxon>Bacteria</taxon>
        <taxon>Bacillati</taxon>
        <taxon>Bacillota</taxon>
        <taxon>Bacilli</taxon>
        <taxon>Bacillales</taxon>
        <taxon>Paenibacillaceae</taxon>
        <taxon>Paenibacillus</taxon>
    </lineage>
</organism>
<dbReference type="Proteomes" id="UP000838686">
    <property type="component" value="Unassembled WGS sequence"/>
</dbReference>
<dbReference type="InterPro" id="IPR031325">
    <property type="entry name" value="RHS_repeat"/>
</dbReference>